<dbReference type="Pfam" id="PF12833">
    <property type="entry name" value="HTH_18"/>
    <property type="match status" value="1"/>
</dbReference>
<dbReference type="PANTHER" id="PTHR46796:SF12">
    <property type="entry name" value="HTH-TYPE DNA-BINDING TRANSCRIPTIONAL ACTIVATOR EUTR"/>
    <property type="match status" value="1"/>
</dbReference>
<keyword evidence="3" id="KW-0804">Transcription</keyword>
<keyword evidence="2" id="KW-0238">DNA-binding</keyword>
<dbReference type="GO" id="GO:0043565">
    <property type="term" value="F:sequence-specific DNA binding"/>
    <property type="evidence" value="ECO:0007669"/>
    <property type="project" value="InterPro"/>
</dbReference>
<dbReference type="PROSITE" id="PS01124">
    <property type="entry name" value="HTH_ARAC_FAMILY_2"/>
    <property type="match status" value="1"/>
</dbReference>
<dbReference type="PROSITE" id="PS00041">
    <property type="entry name" value="HTH_ARAC_FAMILY_1"/>
    <property type="match status" value="1"/>
</dbReference>
<dbReference type="Proteomes" id="UP000580517">
    <property type="component" value="Unassembled WGS sequence"/>
</dbReference>
<accession>A0A853F4M1</accession>
<evidence type="ECO:0000256" key="2">
    <source>
        <dbReference type="ARBA" id="ARBA00023125"/>
    </source>
</evidence>
<dbReference type="EMBL" id="JACCEW010000001">
    <property type="protein sequence ID" value="NYT35425.1"/>
    <property type="molecule type" value="Genomic_DNA"/>
</dbReference>
<dbReference type="AlphaFoldDB" id="A0A853F4M1"/>
<name>A0A853F4M1_9BURK</name>
<comment type="caution">
    <text evidence="5">The sequence shown here is derived from an EMBL/GenBank/DDBJ whole genome shotgun (WGS) entry which is preliminary data.</text>
</comment>
<dbReference type="GO" id="GO:0003700">
    <property type="term" value="F:DNA-binding transcription factor activity"/>
    <property type="evidence" value="ECO:0007669"/>
    <property type="project" value="InterPro"/>
</dbReference>
<evidence type="ECO:0000313" key="5">
    <source>
        <dbReference type="EMBL" id="NYT35425.1"/>
    </source>
</evidence>
<evidence type="ECO:0000256" key="1">
    <source>
        <dbReference type="ARBA" id="ARBA00023015"/>
    </source>
</evidence>
<dbReference type="InterPro" id="IPR018060">
    <property type="entry name" value="HTH_AraC"/>
</dbReference>
<protein>
    <submittedName>
        <fullName evidence="5">Helix-turn-helix domain-containing protein</fullName>
    </submittedName>
</protein>
<evidence type="ECO:0000259" key="4">
    <source>
        <dbReference type="PROSITE" id="PS01124"/>
    </source>
</evidence>
<dbReference type="SMART" id="SM00342">
    <property type="entry name" value="HTH_ARAC"/>
    <property type="match status" value="1"/>
</dbReference>
<organism evidence="5 6">
    <name type="scientific">Allopusillimonas soli</name>
    <dbReference type="NCBI Taxonomy" id="659016"/>
    <lineage>
        <taxon>Bacteria</taxon>
        <taxon>Pseudomonadati</taxon>
        <taxon>Pseudomonadota</taxon>
        <taxon>Betaproteobacteria</taxon>
        <taxon>Burkholderiales</taxon>
        <taxon>Alcaligenaceae</taxon>
        <taxon>Allopusillimonas</taxon>
    </lineage>
</organism>
<dbReference type="RefSeq" id="WP_167668803.1">
    <property type="nucleotide sequence ID" value="NZ_JACCEW010000001.1"/>
</dbReference>
<dbReference type="InterPro" id="IPR050204">
    <property type="entry name" value="AraC_XylS_family_regulators"/>
</dbReference>
<evidence type="ECO:0000256" key="3">
    <source>
        <dbReference type="ARBA" id="ARBA00023163"/>
    </source>
</evidence>
<dbReference type="InterPro" id="IPR009057">
    <property type="entry name" value="Homeodomain-like_sf"/>
</dbReference>
<proteinExistence type="predicted"/>
<dbReference type="PANTHER" id="PTHR46796">
    <property type="entry name" value="HTH-TYPE TRANSCRIPTIONAL ACTIVATOR RHAS-RELATED"/>
    <property type="match status" value="1"/>
</dbReference>
<evidence type="ECO:0000313" key="6">
    <source>
        <dbReference type="Proteomes" id="UP000580517"/>
    </source>
</evidence>
<keyword evidence="6" id="KW-1185">Reference proteome</keyword>
<sequence length="328" mass="37237">MTTVHTPRPDGARWSTITSDDVDDHAHNLSRWEQDYNQFSAGAFSGRITQLWLPHTQLFLESTSQVLHQSCAAWRDALWFGIPVSDTAGGRQARLATRHIPSNGLALQRGGAQFELFTPADFDIIGIVIQERLLARYLQDVEHLDSHDMLKRQGILVVDPLAKADVCRALLRMLHATRGAHARRSYHRLEERILSCLAPLIVPAEPEAHRASPRQARRHHVIERARELVLALPAEDISIPQLCRALHVSRRTLQYCFQDVVGMPPLRYLRIVKLNQVRRMLRHSDGCHDPVTQAAMSWGFHHLGQFAADYRQIFGELPSETAGRHVND</sequence>
<gene>
    <name evidence="5" type="ORF">H0A68_00935</name>
</gene>
<reference evidence="5 6" key="1">
    <citation type="submission" date="2020-07" db="EMBL/GenBank/DDBJ databases">
        <title>Taxonomic revisions and descriptions of new bacterial species based on genomic comparisons in the high-G+C-content subgroup of the family Alcaligenaceae.</title>
        <authorList>
            <person name="Szabo A."/>
            <person name="Felfoldi T."/>
        </authorList>
    </citation>
    <scope>NUCLEOTIDE SEQUENCE [LARGE SCALE GENOMIC DNA]</scope>
    <source>
        <strain evidence="5 6">DSM 25264</strain>
    </source>
</reference>
<keyword evidence="1" id="KW-0805">Transcription regulation</keyword>
<feature type="domain" description="HTH araC/xylS-type" evidence="4">
    <location>
        <begin position="223"/>
        <end position="324"/>
    </location>
</feature>
<dbReference type="InterPro" id="IPR018062">
    <property type="entry name" value="HTH_AraC-typ_CS"/>
</dbReference>
<dbReference type="SUPFAM" id="SSF46689">
    <property type="entry name" value="Homeodomain-like"/>
    <property type="match status" value="1"/>
</dbReference>
<dbReference type="Gene3D" id="1.10.10.60">
    <property type="entry name" value="Homeodomain-like"/>
    <property type="match status" value="1"/>
</dbReference>